<comment type="caution">
    <text evidence="1">The sequence shown here is derived from an EMBL/GenBank/DDBJ whole genome shotgun (WGS) entry which is preliminary data.</text>
</comment>
<proteinExistence type="predicted"/>
<name>A0ACB8SN46_9AGAM</name>
<organism evidence="1 2">
    <name type="scientific">Artomyces pyxidatus</name>
    <dbReference type="NCBI Taxonomy" id="48021"/>
    <lineage>
        <taxon>Eukaryota</taxon>
        <taxon>Fungi</taxon>
        <taxon>Dikarya</taxon>
        <taxon>Basidiomycota</taxon>
        <taxon>Agaricomycotina</taxon>
        <taxon>Agaricomycetes</taxon>
        <taxon>Russulales</taxon>
        <taxon>Auriscalpiaceae</taxon>
        <taxon>Artomyces</taxon>
    </lineage>
</organism>
<sequence length="91" mass="10084">MRLLAALLAALQARQGRLRAHRVVYSMARVKARSSLHRIRDSGIAFHGGGFCATILQAATVTEKSCNLQQMREQHSTQLSIHWIPAAFSIT</sequence>
<reference evidence="1" key="1">
    <citation type="submission" date="2021-03" db="EMBL/GenBank/DDBJ databases">
        <authorList>
            <consortium name="DOE Joint Genome Institute"/>
            <person name="Ahrendt S."/>
            <person name="Looney B.P."/>
            <person name="Miyauchi S."/>
            <person name="Morin E."/>
            <person name="Drula E."/>
            <person name="Courty P.E."/>
            <person name="Chicoki N."/>
            <person name="Fauchery L."/>
            <person name="Kohler A."/>
            <person name="Kuo A."/>
            <person name="Labutti K."/>
            <person name="Pangilinan J."/>
            <person name="Lipzen A."/>
            <person name="Riley R."/>
            <person name="Andreopoulos W."/>
            <person name="He G."/>
            <person name="Johnson J."/>
            <person name="Barry K.W."/>
            <person name="Grigoriev I.V."/>
            <person name="Nagy L."/>
            <person name="Hibbett D."/>
            <person name="Henrissat B."/>
            <person name="Matheny P.B."/>
            <person name="Labbe J."/>
            <person name="Martin F."/>
        </authorList>
    </citation>
    <scope>NUCLEOTIDE SEQUENCE</scope>
    <source>
        <strain evidence="1">HHB10654</strain>
    </source>
</reference>
<keyword evidence="2" id="KW-1185">Reference proteome</keyword>
<evidence type="ECO:0000313" key="2">
    <source>
        <dbReference type="Proteomes" id="UP000814140"/>
    </source>
</evidence>
<reference evidence="1" key="2">
    <citation type="journal article" date="2022" name="New Phytol.">
        <title>Evolutionary transition to the ectomycorrhizal habit in the genomes of a hyperdiverse lineage of mushroom-forming fungi.</title>
        <authorList>
            <person name="Looney B."/>
            <person name="Miyauchi S."/>
            <person name="Morin E."/>
            <person name="Drula E."/>
            <person name="Courty P.E."/>
            <person name="Kohler A."/>
            <person name="Kuo A."/>
            <person name="LaButti K."/>
            <person name="Pangilinan J."/>
            <person name="Lipzen A."/>
            <person name="Riley R."/>
            <person name="Andreopoulos W."/>
            <person name="He G."/>
            <person name="Johnson J."/>
            <person name="Nolan M."/>
            <person name="Tritt A."/>
            <person name="Barry K.W."/>
            <person name="Grigoriev I.V."/>
            <person name="Nagy L.G."/>
            <person name="Hibbett D."/>
            <person name="Henrissat B."/>
            <person name="Matheny P.B."/>
            <person name="Labbe J."/>
            <person name="Martin F.M."/>
        </authorList>
    </citation>
    <scope>NUCLEOTIDE SEQUENCE</scope>
    <source>
        <strain evidence="1">HHB10654</strain>
    </source>
</reference>
<evidence type="ECO:0000313" key="1">
    <source>
        <dbReference type="EMBL" id="KAI0057293.1"/>
    </source>
</evidence>
<accession>A0ACB8SN46</accession>
<dbReference type="EMBL" id="MU277249">
    <property type="protein sequence ID" value="KAI0057293.1"/>
    <property type="molecule type" value="Genomic_DNA"/>
</dbReference>
<protein>
    <submittedName>
        <fullName evidence="1">Uncharacterized protein</fullName>
    </submittedName>
</protein>
<dbReference type="Proteomes" id="UP000814140">
    <property type="component" value="Unassembled WGS sequence"/>
</dbReference>
<gene>
    <name evidence="1" type="ORF">BV25DRAFT_1440654</name>
</gene>